<dbReference type="OrthoDB" id="5416384at2759"/>
<proteinExistence type="predicted"/>
<gene>
    <name evidence="2" type="ORF">FSARC_15048</name>
</gene>
<evidence type="ECO:0000256" key="1">
    <source>
        <dbReference type="SAM" id="MobiDB-lite"/>
    </source>
</evidence>
<protein>
    <submittedName>
        <fullName evidence="2">Uncharacterized protein</fullName>
    </submittedName>
</protein>
<keyword evidence="3" id="KW-1185">Reference proteome</keyword>
<dbReference type="Proteomes" id="UP000622797">
    <property type="component" value="Unassembled WGS sequence"/>
</dbReference>
<comment type="caution">
    <text evidence="2">The sequence shown here is derived from an EMBL/GenBank/DDBJ whole genome shotgun (WGS) entry which is preliminary data.</text>
</comment>
<feature type="non-terminal residue" evidence="2">
    <location>
        <position position="221"/>
    </location>
</feature>
<organism evidence="2 3">
    <name type="scientific">Fusarium sarcochroum</name>
    <dbReference type="NCBI Taxonomy" id="1208366"/>
    <lineage>
        <taxon>Eukaryota</taxon>
        <taxon>Fungi</taxon>
        <taxon>Dikarya</taxon>
        <taxon>Ascomycota</taxon>
        <taxon>Pezizomycotina</taxon>
        <taxon>Sordariomycetes</taxon>
        <taxon>Hypocreomycetidae</taxon>
        <taxon>Hypocreales</taxon>
        <taxon>Nectriaceae</taxon>
        <taxon>Fusarium</taxon>
        <taxon>Fusarium lateritium species complex</taxon>
    </lineage>
</organism>
<name>A0A8H4SNM8_9HYPO</name>
<evidence type="ECO:0000313" key="2">
    <source>
        <dbReference type="EMBL" id="KAF4943104.1"/>
    </source>
</evidence>
<dbReference type="EMBL" id="JABEXW010001761">
    <property type="protein sequence ID" value="KAF4943104.1"/>
    <property type="molecule type" value="Genomic_DNA"/>
</dbReference>
<reference evidence="2" key="2">
    <citation type="submission" date="2020-05" db="EMBL/GenBank/DDBJ databases">
        <authorList>
            <person name="Kim H.-S."/>
            <person name="Proctor R.H."/>
            <person name="Brown D.W."/>
        </authorList>
    </citation>
    <scope>NUCLEOTIDE SEQUENCE</scope>
    <source>
        <strain evidence="2">NRRL 20472</strain>
    </source>
</reference>
<accession>A0A8H4SNM8</accession>
<reference evidence="2" key="1">
    <citation type="journal article" date="2020" name="BMC Genomics">
        <title>Correction to: Identification and distribution of gene clusters required for synthesis of sphingolipid metabolism inhibitors in diverse species of the filamentous fungus Fusarium.</title>
        <authorList>
            <person name="Kim H.S."/>
            <person name="Lohmar J.M."/>
            <person name="Busman M."/>
            <person name="Brown D.W."/>
            <person name="Naumann T.A."/>
            <person name="Divon H.H."/>
            <person name="Lysoe E."/>
            <person name="Uhlig S."/>
            <person name="Proctor R.H."/>
        </authorList>
    </citation>
    <scope>NUCLEOTIDE SEQUENCE</scope>
    <source>
        <strain evidence="2">NRRL 20472</strain>
    </source>
</reference>
<sequence>MICYESSAYVINLNAKQMGSGADVTWVFLLTVNMSLNTLLWTVSYPEVRQAHPRQDVEALISTSMDVLDRCAERWPGTASASQLYSIFTKACLQGYDERPMTGQTTGFFTTPPSFADPNSPEAFQNNPQQASYQNPPQFNHVFNSPPESMNPFAFDPNFPPPQPSFRSNSIFFNPASNEPTGRRFSYFPPDFMQPGETTMMDDPTPPATATPEQHMTSPPD</sequence>
<dbReference type="AlphaFoldDB" id="A0A8H4SNM8"/>
<feature type="region of interest" description="Disordered" evidence="1">
    <location>
        <begin position="178"/>
        <end position="221"/>
    </location>
</feature>
<evidence type="ECO:0000313" key="3">
    <source>
        <dbReference type="Proteomes" id="UP000622797"/>
    </source>
</evidence>